<evidence type="ECO:0000259" key="3">
    <source>
        <dbReference type="PROSITE" id="PS50041"/>
    </source>
</evidence>
<protein>
    <recommendedName>
        <fullName evidence="3">C-type lectin domain-containing protein</fullName>
    </recommendedName>
</protein>
<reference evidence="4" key="2">
    <citation type="submission" date="2025-09" db="UniProtKB">
        <authorList>
            <consortium name="Ensembl"/>
        </authorList>
    </citation>
    <scope>IDENTIFICATION</scope>
</reference>
<dbReference type="PANTHER" id="PTHR45784">
    <property type="entry name" value="C-TYPE LECTIN DOMAIN FAMILY 20 MEMBER A-RELATED"/>
    <property type="match status" value="1"/>
</dbReference>
<evidence type="ECO:0000313" key="4">
    <source>
        <dbReference type="Ensembl" id="ENSCVAP00000005691.1"/>
    </source>
</evidence>
<evidence type="ECO:0000256" key="1">
    <source>
        <dbReference type="SAM" id="MobiDB-lite"/>
    </source>
</evidence>
<feature type="region of interest" description="Disordered" evidence="1">
    <location>
        <begin position="335"/>
        <end position="363"/>
    </location>
</feature>
<feature type="region of interest" description="Disordered" evidence="1">
    <location>
        <begin position="255"/>
        <end position="281"/>
    </location>
</feature>
<sequence length="614" mass="67263">MWLITRRTSPLFLILTSVIFTSPLQLSDLQLTPKMTYEEAKSYCRPINSYLAEVYKLAENVITDLASWRAAERIWIGLELGELWIWHWTGPDQGTSFVNWRTGEPQDKQEVCAAMDQNGTWFANDCGIQKSFVCQGSRHIKSPIFVEDRKSWREARSHCWDLLSDLVSIHSEKENQAIRNISTSESLWIGLFKDPWTWSDGSGSSFRFWDVSEPSYGNNRRCVAANLENEGKWYTENCSNKLNLVCLAAKNPATTSSQTTNQSIATDPPLTNLKTGPPSSSQAIAVAHNSTMVTTAQLTTKSSSAAPITTTASTTFNTSKIASLPVTTQLINTTRETPTGTQLQPSEEVTTPAPSTSQRLNTSTTKEVVLKPITSDLNNTSTEMLKVNITTQQKMTTTPSPGTSAGQMTEPTEVSPFISTNFGSTRRDMPTTATPQNSTQLEPTTVTGQTIPKNTNNSLTITSKLSRNLTEITLVPTSQNVTSLQPLIVTGQTTLNTTEVVSHSEITELNRTTTEIPTVKPTKTPSNITEAAFTKMTTSNHTEVTTHTISNKANKTITILPAKTTTAPLQNVTNLTTITAPGLTKTNTTQIVTHSVSTELKSTGTETQTLTPVQ</sequence>
<dbReference type="Gene3D" id="3.10.100.10">
    <property type="entry name" value="Mannose-Binding Protein A, subunit A"/>
    <property type="match status" value="2"/>
</dbReference>
<keyword evidence="2" id="KW-0732">Signal</keyword>
<evidence type="ECO:0000256" key="2">
    <source>
        <dbReference type="SAM" id="SignalP"/>
    </source>
</evidence>
<proteinExistence type="predicted"/>
<keyword evidence="5" id="KW-1185">Reference proteome</keyword>
<name>A0A3Q2CK25_CYPVA</name>
<dbReference type="SUPFAM" id="SSF56436">
    <property type="entry name" value="C-type lectin-like"/>
    <property type="match status" value="2"/>
</dbReference>
<evidence type="ECO:0000313" key="5">
    <source>
        <dbReference type="Proteomes" id="UP000265020"/>
    </source>
</evidence>
<dbReference type="PANTHER" id="PTHR45784:SF3">
    <property type="entry name" value="C-TYPE LECTIN DOMAIN FAMILY 4 MEMBER K-LIKE-RELATED"/>
    <property type="match status" value="1"/>
</dbReference>
<dbReference type="Ensembl" id="ENSCVAT00000006260.1">
    <property type="protein sequence ID" value="ENSCVAP00000005691.1"/>
    <property type="gene ID" value="ENSCVAG00000000199.1"/>
</dbReference>
<dbReference type="Proteomes" id="UP000265020">
    <property type="component" value="Unassembled WGS sequence"/>
</dbReference>
<organism evidence="4 5">
    <name type="scientific">Cyprinodon variegatus</name>
    <name type="common">Sheepshead minnow</name>
    <dbReference type="NCBI Taxonomy" id="28743"/>
    <lineage>
        <taxon>Eukaryota</taxon>
        <taxon>Metazoa</taxon>
        <taxon>Chordata</taxon>
        <taxon>Craniata</taxon>
        <taxon>Vertebrata</taxon>
        <taxon>Euteleostomi</taxon>
        <taxon>Actinopterygii</taxon>
        <taxon>Neopterygii</taxon>
        <taxon>Teleostei</taxon>
        <taxon>Neoteleostei</taxon>
        <taxon>Acanthomorphata</taxon>
        <taxon>Ovalentaria</taxon>
        <taxon>Atherinomorphae</taxon>
        <taxon>Cyprinodontiformes</taxon>
        <taxon>Cyprinodontidae</taxon>
        <taxon>Cyprinodon</taxon>
    </lineage>
</organism>
<feature type="domain" description="C-type lectin" evidence="3">
    <location>
        <begin position="145"/>
        <end position="247"/>
    </location>
</feature>
<dbReference type="InterPro" id="IPR001304">
    <property type="entry name" value="C-type_lectin-like"/>
</dbReference>
<dbReference type="PROSITE" id="PS50041">
    <property type="entry name" value="C_TYPE_LECTIN_2"/>
    <property type="match status" value="2"/>
</dbReference>
<feature type="domain" description="C-type lectin" evidence="3">
    <location>
        <begin position="34"/>
        <end position="135"/>
    </location>
</feature>
<feature type="signal peptide" evidence="2">
    <location>
        <begin position="1"/>
        <end position="26"/>
    </location>
</feature>
<feature type="compositionally biased region" description="Polar residues" evidence="1">
    <location>
        <begin position="255"/>
        <end position="265"/>
    </location>
</feature>
<dbReference type="CDD" id="cd00037">
    <property type="entry name" value="CLECT"/>
    <property type="match status" value="2"/>
</dbReference>
<accession>A0A3Q2CK25</accession>
<dbReference type="Pfam" id="PF00059">
    <property type="entry name" value="Lectin_C"/>
    <property type="match status" value="2"/>
</dbReference>
<feature type="chain" id="PRO_5018548642" description="C-type lectin domain-containing protein" evidence="2">
    <location>
        <begin position="27"/>
        <end position="614"/>
    </location>
</feature>
<feature type="compositionally biased region" description="Polar residues" evidence="1">
    <location>
        <begin position="431"/>
        <end position="455"/>
    </location>
</feature>
<feature type="compositionally biased region" description="Polar residues" evidence="1">
    <location>
        <begin position="272"/>
        <end position="281"/>
    </location>
</feature>
<dbReference type="InterPro" id="IPR016187">
    <property type="entry name" value="CTDL_fold"/>
</dbReference>
<dbReference type="GeneTree" id="ENSGT01150000286973"/>
<dbReference type="SMART" id="SM00034">
    <property type="entry name" value="CLECT"/>
    <property type="match status" value="2"/>
</dbReference>
<feature type="region of interest" description="Disordered" evidence="1">
    <location>
        <begin position="421"/>
        <end position="455"/>
    </location>
</feature>
<reference evidence="4" key="1">
    <citation type="submission" date="2025-08" db="UniProtKB">
        <authorList>
            <consortium name="Ensembl"/>
        </authorList>
    </citation>
    <scope>IDENTIFICATION</scope>
</reference>
<dbReference type="AlphaFoldDB" id="A0A3Q2CK25"/>
<dbReference type="InterPro" id="IPR016186">
    <property type="entry name" value="C-type_lectin-like/link_sf"/>
</dbReference>